<keyword evidence="8" id="KW-1015">Disulfide bond</keyword>
<dbReference type="Pfam" id="PF25387">
    <property type="entry name" value="ADGRF3_N"/>
    <property type="match status" value="1"/>
</dbReference>
<dbReference type="GeneTree" id="ENSGT00940000161541"/>
<dbReference type="VEuPathDB" id="HostDB:ENSCPOG00000000855"/>
<dbReference type="Gene3D" id="2.60.220.50">
    <property type="match status" value="1"/>
</dbReference>
<evidence type="ECO:0000256" key="2">
    <source>
        <dbReference type="ARBA" id="ARBA00007343"/>
    </source>
</evidence>
<keyword evidence="4 13" id="KW-0732">Signal</keyword>
<feature type="transmembrane region" description="Helical" evidence="12">
    <location>
        <begin position="866"/>
        <end position="891"/>
    </location>
</feature>
<sequence length="1068" mass="116754">MVCLAAPWLLLAAILLLGSAVAPVPQTVSMTTVRTGASRCKRQQEMGDRTGEGEGSRFPVPMCTLDFRQKAELPRHQSCWTGRASPWDGRPGRRPFPAVLSSVHSVLVSVYVQLEFSDKTWPLAHHGALTLPPTSATSSPRNLTSLSISTECNVTRKGHSHCACRPGYQWSDRHCSRTMSCPSHHHNSQPCDCRIFSGSVPGYCQWLPPGEEALSSAPTVPGNLTLNSEPQLPGDKLNLTLLVTHNATNLKWFLRRTDNGKRIPLRSGAQVSLSSGQGQASLSVTCTSSSWAGEYIIYFEAQGFTWRLQQVVKVPLQTTEVVLFPDQLSISCDASPGFQLSCCFPSTNLDYTAAWSPREDSQVSLVNRKDSRCLLLDVQRCPEANTMYTCVLESPGLAPLRRSVAVTIIQDGDIVCPDDFSEAAWKVTKAGHVAQVPCPMDKTGMVARPCGPDGVWGPVWNSCTDTRILALYEEARLLQGGQGKPNNKVPQILAKLQDYAEETASPSDFRKLLSTVKILAEVVAEAGTALKPSALKDLLTLTDKVLDTNTSSLWTRAQAQEPEMGSYFLQALETLVCSLSPKDQPFSFSSSNVLLQAQLLDPTSAGDYHTSFSTQPPLKAWIPRNSLSPLVHNGTNVSVTSLVLQKLDQRLPYNYEQVLGDLQHATPGLVLVIAIMAGGKAFTQTEVIMDFGQTGGTLRCVFWDYHLFQHAGGWSDKGCQARAADGSIATQCICQHLTAFSVLMSRYPVPECPVLKHLSRVGLSTSILALLVCLGVYRLVWRAVVQNKVAFFRHAALFNMAICLLIADTWFLVSSVFLAGTQDVLCLAIAFLCHFFYLATFFWMLAQALLLAHQLLFVFHHLSKSLVLSLMVTLGYLCPLGLAGVTLGLYLPRGQYLSEDTCWLDWKSGAIYTFVGPVLTIVGVNGLVLATTVLKLLRPSLSEGPPAEKRQALTGVLKALLILTPIFGITWGLGLVTMTEETSVVPHYIFVTLNTFQGVFILLFGCLMDKKVQEALRKYFCHARSPSSASSLVSCWLQGPRCLPRRSEGTHNLPEMGTARCQENGAAL</sequence>
<organism evidence="17 18">
    <name type="scientific">Cavia porcellus</name>
    <name type="common">Guinea pig</name>
    <dbReference type="NCBI Taxonomy" id="10141"/>
    <lineage>
        <taxon>Eukaryota</taxon>
        <taxon>Metazoa</taxon>
        <taxon>Chordata</taxon>
        <taxon>Craniata</taxon>
        <taxon>Vertebrata</taxon>
        <taxon>Euteleostomi</taxon>
        <taxon>Mammalia</taxon>
        <taxon>Eutheria</taxon>
        <taxon>Euarchontoglires</taxon>
        <taxon>Glires</taxon>
        <taxon>Rodentia</taxon>
        <taxon>Hystricomorpha</taxon>
        <taxon>Caviidae</taxon>
        <taxon>Cavia</taxon>
    </lineage>
</organism>
<evidence type="ECO:0000256" key="5">
    <source>
        <dbReference type="ARBA" id="ARBA00022989"/>
    </source>
</evidence>
<dbReference type="Pfam" id="PF01825">
    <property type="entry name" value="GPS"/>
    <property type="match status" value="1"/>
</dbReference>
<feature type="transmembrane region" description="Helical" evidence="12">
    <location>
        <begin position="955"/>
        <end position="976"/>
    </location>
</feature>
<feature type="domain" description="G-protein coupled receptors family 2 profile 2" evidence="16">
    <location>
        <begin position="755"/>
        <end position="1009"/>
    </location>
</feature>
<dbReference type="EMBL" id="AAKN02023444">
    <property type="status" value="NOT_ANNOTATED_CDS"/>
    <property type="molecule type" value="Genomic_DNA"/>
</dbReference>
<feature type="transmembrane region" description="Helical" evidence="12">
    <location>
        <begin position="824"/>
        <end position="845"/>
    </location>
</feature>
<feature type="domain" description="G-protein coupled receptors family 2 profile 1" evidence="15">
    <location>
        <begin position="419"/>
        <end position="456"/>
    </location>
</feature>
<evidence type="ECO:0000256" key="8">
    <source>
        <dbReference type="ARBA" id="ARBA00023157"/>
    </source>
</evidence>
<keyword evidence="3 12" id="KW-0812">Transmembrane</keyword>
<dbReference type="Proteomes" id="UP000005447">
    <property type="component" value="Unassembled WGS sequence"/>
</dbReference>
<dbReference type="Bgee" id="ENSCPOG00000000855">
    <property type="expression patterns" value="Expressed in ovary"/>
</dbReference>
<dbReference type="InterPro" id="IPR057244">
    <property type="entry name" value="GAIN_B"/>
</dbReference>
<dbReference type="InterPro" id="IPR046338">
    <property type="entry name" value="GAIN_dom_sf"/>
</dbReference>
<dbReference type="FunCoup" id="H0UUW1">
    <property type="interactions" value="1"/>
</dbReference>
<reference evidence="17" key="2">
    <citation type="submission" date="2025-08" db="UniProtKB">
        <authorList>
            <consortium name="Ensembl"/>
        </authorList>
    </citation>
    <scope>IDENTIFICATION</scope>
    <source>
        <strain evidence="17">2N</strain>
    </source>
</reference>
<evidence type="ECO:0000259" key="16">
    <source>
        <dbReference type="PROSITE" id="PS50261"/>
    </source>
</evidence>
<dbReference type="PROSITE" id="PS00650">
    <property type="entry name" value="G_PROTEIN_RECEP_F2_2"/>
    <property type="match status" value="1"/>
</dbReference>
<evidence type="ECO:0000256" key="9">
    <source>
        <dbReference type="ARBA" id="ARBA00023170"/>
    </source>
</evidence>
<dbReference type="PRINTS" id="PR01695">
    <property type="entry name" value="IGHEPTARCPTR"/>
</dbReference>
<keyword evidence="7 12" id="KW-0472">Membrane</keyword>
<dbReference type="Ensembl" id="ENSCPOT00000000861.3">
    <property type="protein sequence ID" value="ENSCPOP00000000769.3"/>
    <property type="gene ID" value="ENSCPOG00000000855.4"/>
</dbReference>
<evidence type="ECO:0000259" key="15">
    <source>
        <dbReference type="PROSITE" id="PS50227"/>
    </source>
</evidence>
<feature type="domain" description="GAIN-B" evidence="14">
    <location>
        <begin position="584"/>
        <end position="750"/>
    </location>
</feature>
<dbReference type="AlphaFoldDB" id="H0UUW1"/>
<dbReference type="InterPro" id="IPR017981">
    <property type="entry name" value="GPCR_2-like_7TM"/>
</dbReference>
<reference evidence="17" key="3">
    <citation type="submission" date="2025-09" db="UniProtKB">
        <authorList>
            <consortium name="Ensembl"/>
        </authorList>
    </citation>
    <scope>IDENTIFICATION</scope>
    <source>
        <strain evidence="17">2N</strain>
    </source>
</reference>
<keyword evidence="10" id="KW-0325">Glycoprotein</keyword>
<feature type="signal peptide" evidence="13">
    <location>
        <begin position="1"/>
        <end position="20"/>
    </location>
</feature>
<dbReference type="SUPFAM" id="SSF81321">
    <property type="entry name" value="Family A G protein-coupled receptor-like"/>
    <property type="match status" value="1"/>
</dbReference>
<feature type="transmembrane region" description="Helical" evidence="12">
    <location>
        <begin position="988"/>
        <end position="1008"/>
    </location>
</feature>
<feature type="chain" id="PRO_5012181068" evidence="13">
    <location>
        <begin position="21"/>
        <end position="1068"/>
    </location>
</feature>
<dbReference type="PANTHER" id="PTHR45813:SF2">
    <property type="entry name" value="ADHESION G-PROTEIN COUPLED RECEPTOR F3"/>
    <property type="match status" value="1"/>
</dbReference>
<feature type="transmembrane region" description="Helical" evidence="12">
    <location>
        <begin position="796"/>
        <end position="818"/>
    </location>
</feature>
<dbReference type="PRINTS" id="PR00249">
    <property type="entry name" value="GPCRSECRETIN"/>
</dbReference>
<dbReference type="Gene3D" id="4.10.1240.10">
    <property type="entry name" value="GPCR, family 2, extracellular hormone receptor domain"/>
    <property type="match status" value="1"/>
</dbReference>
<feature type="transmembrane region" description="Helical" evidence="12">
    <location>
        <begin position="761"/>
        <end position="784"/>
    </location>
</feature>
<name>H0UUW1_CAVPO</name>
<dbReference type="GO" id="GO:0016020">
    <property type="term" value="C:membrane"/>
    <property type="evidence" value="ECO:0007669"/>
    <property type="project" value="UniProtKB-SubCell"/>
</dbReference>
<accession>H0UUW1</accession>
<reference evidence="18" key="1">
    <citation type="journal article" date="2011" name="Nature">
        <title>A high-resolution map of human evolutionary constraint using 29 mammals.</title>
        <authorList>
            <person name="Lindblad-Toh K."/>
            <person name="Garber M."/>
            <person name="Zuk O."/>
            <person name="Lin M.F."/>
            <person name="Parker B.J."/>
            <person name="Washietl S."/>
            <person name="Kheradpour P."/>
            <person name="Ernst J."/>
            <person name="Jordan G."/>
            <person name="Mauceli E."/>
            <person name="Ward L.D."/>
            <person name="Lowe C.B."/>
            <person name="Holloway A.K."/>
            <person name="Clamp M."/>
            <person name="Gnerre S."/>
            <person name="Alfoldi J."/>
            <person name="Beal K."/>
            <person name="Chang J."/>
            <person name="Clawson H."/>
            <person name="Cuff J."/>
            <person name="Di Palma F."/>
            <person name="Fitzgerald S."/>
            <person name="Flicek P."/>
            <person name="Guttman M."/>
            <person name="Hubisz M.J."/>
            <person name="Jaffe D.B."/>
            <person name="Jungreis I."/>
            <person name="Kent W.J."/>
            <person name="Kostka D."/>
            <person name="Lara M."/>
            <person name="Martins A.L."/>
            <person name="Massingham T."/>
            <person name="Moltke I."/>
            <person name="Raney B.J."/>
            <person name="Rasmussen M.D."/>
            <person name="Robinson J."/>
            <person name="Stark A."/>
            <person name="Vilella A.J."/>
            <person name="Wen J."/>
            <person name="Xie X."/>
            <person name="Zody M.C."/>
            <person name="Baldwin J."/>
            <person name="Bloom T."/>
            <person name="Chin C.W."/>
            <person name="Heiman D."/>
            <person name="Nicol R."/>
            <person name="Nusbaum C."/>
            <person name="Young S."/>
            <person name="Wilkinson J."/>
            <person name="Worley K.C."/>
            <person name="Kovar C.L."/>
            <person name="Muzny D.M."/>
            <person name="Gibbs R.A."/>
            <person name="Cree A."/>
            <person name="Dihn H.H."/>
            <person name="Fowler G."/>
            <person name="Jhangiani S."/>
            <person name="Joshi V."/>
            <person name="Lee S."/>
            <person name="Lewis L.R."/>
            <person name="Nazareth L.V."/>
            <person name="Okwuonu G."/>
            <person name="Santibanez J."/>
            <person name="Warren W.C."/>
            <person name="Mardis E.R."/>
            <person name="Weinstock G.M."/>
            <person name="Wilson R.K."/>
            <person name="Delehaunty K."/>
            <person name="Dooling D."/>
            <person name="Fronik C."/>
            <person name="Fulton L."/>
            <person name="Fulton B."/>
            <person name="Graves T."/>
            <person name="Minx P."/>
            <person name="Sodergren E."/>
            <person name="Birney E."/>
            <person name="Margulies E.H."/>
            <person name="Herrero J."/>
            <person name="Green E.D."/>
            <person name="Haussler D."/>
            <person name="Siepel A."/>
            <person name="Goldman N."/>
            <person name="Pollard K.S."/>
            <person name="Pedersen J.S."/>
            <person name="Lander E.S."/>
            <person name="Kellis M."/>
        </authorList>
    </citation>
    <scope>NUCLEOTIDE SEQUENCE [LARGE SCALE GENOMIC DNA]</scope>
    <source>
        <strain evidence="18">2N</strain>
    </source>
</reference>
<dbReference type="PROSITE" id="PS50227">
    <property type="entry name" value="G_PROTEIN_RECEP_F2_3"/>
    <property type="match status" value="1"/>
</dbReference>
<evidence type="ECO:0000313" key="17">
    <source>
        <dbReference type="Ensembl" id="ENSCPOP00000000769.3"/>
    </source>
</evidence>
<dbReference type="Pfam" id="PF24528">
    <property type="entry name" value="Ig_ADGRF3"/>
    <property type="match status" value="1"/>
</dbReference>
<dbReference type="InterPro" id="IPR056274">
    <property type="entry name" value="Ig_ADGRF3"/>
</dbReference>
<evidence type="ECO:0000256" key="7">
    <source>
        <dbReference type="ARBA" id="ARBA00023136"/>
    </source>
</evidence>
<dbReference type="InterPro" id="IPR000203">
    <property type="entry name" value="GPS"/>
</dbReference>
<dbReference type="InterPro" id="IPR051587">
    <property type="entry name" value="Adhesion_GPCR"/>
</dbReference>
<evidence type="ECO:0000256" key="10">
    <source>
        <dbReference type="ARBA" id="ARBA00023180"/>
    </source>
</evidence>
<dbReference type="PANTHER" id="PTHR45813">
    <property type="entry name" value="IG-LIKE DOMAIN-CONTAINING PROTEIN"/>
    <property type="match status" value="1"/>
</dbReference>
<keyword evidence="6" id="KW-0297">G-protein coupled receptor</keyword>
<comment type="subcellular location">
    <subcellularLocation>
        <location evidence="1">Membrane</location>
        <topology evidence="1">Multi-pass membrane protein</topology>
    </subcellularLocation>
</comment>
<evidence type="ECO:0000256" key="13">
    <source>
        <dbReference type="SAM" id="SignalP"/>
    </source>
</evidence>
<dbReference type="eggNOG" id="KOG4193">
    <property type="taxonomic scope" value="Eukaryota"/>
</dbReference>
<dbReference type="GO" id="GO:0007166">
    <property type="term" value="P:cell surface receptor signaling pathway"/>
    <property type="evidence" value="ECO:0007669"/>
    <property type="project" value="InterPro"/>
</dbReference>
<dbReference type="Pfam" id="PF00002">
    <property type="entry name" value="7tm_2"/>
    <property type="match status" value="1"/>
</dbReference>
<protein>
    <submittedName>
        <fullName evidence="17">Adhesion G protein-coupled receptor F3</fullName>
    </submittedName>
</protein>
<dbReference type="InterPro" id="IPR017983">
    <property type="entry name" value="GPCR_2_secretin-like_CS"/>
</dbReference>
<dbReference type="InterPro" id="IPR036445">
    <property type="entry name" value="GPCR_2_extracell_dom_sf"/>
</dbReference>
<dbReference type="STRING" id="10141.ENSCPOP00000000769"/>
<dbReference type="InterPro" id="IPR057400">
    <property type="entry name" value="ADGRF3/5_N"/>
</dbReference>
<dbReference type="SUPFAM" id="SSF111418">
    <property type="entry name" value="Hormone receptor domain"/>
    <property type="match status" value="1"/>
</dbReference>
<evidence type="ECO:0000256" key="11">
    <source>
        <dbReference type="ARBA" id="ARBA00023224"/>
    </source>
</evidence>
<dbReference type="InterPro" id="IPR008078">
    <property type="entry name" value="GPCR_2_Ig-hepta-like_rcpt"/>
</dbReference>
<evidence type="ECO:0000256" key="4">
    <source>
        <dbReference type="ARBA" id="ARBA00022729"/>
    </source>
</evidence>
<feature type="transmembrane region" description="Helical" evidence="12">
    <location>
        <begin position="911"/>
        <end position="934"/>
    </location>
</feature>
<dbReference type="GO" id="GO:0004930">
    <property type="term" value="F:G protein-coupled receptor activity"/>
    <property type="evidence" value="ECO:0007669"/>
    <property type="project" value="UniProtKB-KW"/>
</dbReference>
<evidence type="ECO:0000256" key="3">
    <source>
        <dbReference type="ARBA" id="ARBA00022692"/>
    </source>
</evidence>
<keyword evidence="11" id="KW-0807">Transducer</keyword>
<dbReference type="PROSITE" id="PS50221">
    <property type="entry name" value="GAIN_B"/>
    <property type="match status" value="1"/>
</dbReference>
<dbReference type="InterPro" id="IPR000832">
    <property type="entry name" value="GPCR_2_secretin-like"/>
</dbReference>
<dbReference type="FunFam" id="1.20.1070.10:FF:000058">
    <property type="entry name" value="Adhesion G protein-coupled receptor F5"/>
    <property type="match status" value="1"/>
</dbReference>
<dbReference type="OMA" id="YQWNASV"/>
<evidence type="ECO:0000256" key="1">
    <source>
        <dbReference type="ARBA" id="ARBA00004141"/>
    </source>
</evidence>
<evidence type="ECO:0000313" key="18">
    <source>
        <dbReference type="Proteomes" id="UP000005447"/>
    </source>
</evidence>
<dbReference type="HOGENOM" id="CLU_010357_0_0_1"/>
<proteinExistence type="inferred from homology"/>
<dbReference type="InterPro" id="IPR001879">
    <property type="entry name" value="GPCR_2_extracellular_dom"/>
</dbReference>
<dbReference type="Gene3D" id="1.20.1070.10">
    <property type="entry name" value="Rhodopsin 7-helix transmembrane proteins"/>
    <property type="match status" value="1"/>
</dbReference>
<evidence type="ECO:0000259" key="14">
    <source>
        <dbReference type="PROSITE" id="PS50221"/>
    </source>
</evidence>
<evidence type="ECO:0000256" key="12">
    <source>
        <dbReference type="SAM" id="Phobius"/>
    </source>
</evidence>
<gene>
    <name evidence="17" type="primary">ADGRF3</name>
</gene>
<dbReference type="SMART" id="SM00303">
    <property type="entry name" value="GPS"/>
    <property type="match status" value="1"/>
</dbReference>
<keyword evidence="5 12" id="KW-1133">Transmembrane helix</keyword>
<dbReference type="GO" id="GO:0007189">
    <property type="term" value="P:adenylate cyclase-activating G protein-coupled receptor signaling pathway"/>
    <property type="evidence" value="ECO:0007669"/>
    <property type="project" value="TreeGrafter"/>
</dbReference>
<keyword evidence="18" id="KW-1185">Reference proteome</keyword>
<dbReference type="PROSITE" id="PS50261">
    <property type="entry name" value="G_PROTEIN_RECEP_F2_4"/>
    <property type="match status" value="1"/>
</dbReference>
<keyword evidence="9" id="KW-0675">Receptor</keyword>
<comment type="similarity">
    <text evidence="2">Belongs to the G-protein coupled receptor 2 family. Adhesion G-protein coupled receptor (ADGR) subfamily.</text>
</comment>
<evidence type="ECO:0000256" key="6">
    <source>
        <dbReference type="ARBA" id="ARBA00023040"/>
    </source>
</evidence>
<dbReference type="InParanoid" id="H0UUW1"/>